<protein>
    <submittedName>
        <fullName evidence="2">Uncharacterized protein</fullName>
    </submittedName>
</protein>
<feature type="region of interest" description="Disordered" evidence="1">
    <location>
        <begin position="37"/>
        <end position="62"/>
    </location>
</feature>
<evidence type="ECO:0000313" key="2">
    <source>
        <dbReference type="EMBL" id="URD93765.1"/>
    </source>
</evidence>
<name>A0A9E7JU62_9LILI</name>
<feature type="compositionally biased region" description="Low complexity" evidence="1">
    <location>
        <begin position="44"/>
        <end position="59"/>
    </location>
</feature>
<gene>
    <name evidence="2" type="ORF">MUK42_31984</name>
</gene>
<dbReference type="Proteomes" id="UP001055439">
    <property type="component" value="Chromosome 3"/>
</dbReference>
<dbReference type="AlphaFoldDB" id="A0A9E7JU62"/>
<accession>A0A9E7JU62</accession>
<evidence type="ECO:0000313" key="3">
    <source>
        <dbReference type="Proteomes" id="UP001055439"/>
    </source>
</evidence>
<dbReference type="EMBL" id="CP097505">
    <property type="protein sequence ID" value="URD93765.1"/>
    <property type="molecule type" value="Genomic_DNA"/>
</dbReference>
<proteinExistence type="predicted"/>
<reference evidence="2" key="1">
    <citation type="submission" date="2022-05" db="EMBL/GenBank/DDBJ databases">
        <title>The Musa troglodytarum L. genome provides insights into the mechanism of non-climacteric behaviour and enrichment of carotenoids.</title>
        <authorList>
            <person name="Wang J."/>
        </authorList>
    </citation>
    <scope>NUCLEOTIDE SEQUENCE</scope>
    <source>
        <tissue evidence="2">Leaf</tissue>
    </source>
</reference>
<sequence>MVWVVVLVSRPRLCPCTGGSMATTTTCSMVHLRSKLLRPPQKASGPSSSSSSSSWGTGRRPPPRLYTESFLVVNKDTSSPFNSSILPSIRIKVGRHSHSSSPTLRFVATPRYLPTATVPAIRLRYRCRKGRKDLSSQQPWSRYMRWCEHRASPSLLFTVQAVE</sequence>
<keyword evidence="3" id="KW-1185">Reference proteome</keyword>
<evidence type="ECO:0000256" key="1">
    <source>
        <dbReference type="SAM" id="MobiDB-lite"/>
    </source>
</evidence>
<organism evidence="2 3">
    <name type="scientific">Musa troglodytarum</name>
    <name type="common">fe'i banana</name>
    <dbReference type="NCBI Taxonomy" id="320322"/>
    <lineage>
        <taxon>Eukaryota</taxon>
        <taxon>Viridiplantae</taxon>
        <taxon>Streptophyta</taxon>
        <taxon>Embryophyta</taxon>
        <taxon>Tracheophyta</taxon>
        <taxon>Spermatophyta</taxon>
        <taxon>Magnoliopsida</taxon>
        <taxon>Liliopsida</taxon>
        <taxon>Zingiberales</taxon>
        <taxon>Musaceae</taxon>
        <taxon>Musa</taxon>
    </lineage>
</organism>